<feature type="non-terminal residue" evidence="2">
    <location>
        <position position="178"/>
    </location>
</feature>
<dbReference type="PANTHER" id="PTHR46564">
    <property type="entry name" value="TRANSPOSASE"/>
    <property type="match status" value="1"/>
</dbReference>
<feature type="domain" description="Tc1-like transposase DDE" evidence="1">
    <location>
        <begin position="7"/>
        <end position="118"/>
    </location>
</feature>
<evidence type="ECO:0000313" key="2">
    <source>
        <dbReference type="EMBL" id="KIJ92815.1"/>
    </source>
</evidence>
<evidence type="ECO:0000259" key="1">
    <source>
        <dbReference type="Pfam" id="PF13358"/>
    </source>
</evidence>
<dbReference type="PANTHER" id="PTHR46564:SF1">
    <property type="entry name" value="TRANSPOSASE"/>
    <property type="match status" value="1"/>
</dbReference>
<keyword evidence="3" id="KW-1185">Reference proteome</keyword>
<dbReference type="AlphaFoldDB" id="A0A0C9WPG3"/>
<accession>A0A0C9WPG3</accession>
<reference evidence="3" key="2">
    <citation type="submission" date="2015-01" db="EMBL/GenBank/DDBJ databases">
        <title>Evolutionary Origins and Diversification of the Mycorrhizal Mutualists.</title>
        <authorList>
            <consortium name="DOE Joint Genome Institute"/>
            <consortium name="Mycorrhizal Genomics Consortium"/>
            <person name="Kohler A."/>
            <person name="Kuo A."/>
            <person name="Nagy L.G."/>
            <person name="Floudas D."/>
            <person name="Copeland A."/>
            <person name="Barry K.W."/>
            <person name="Cichocki N."/>
            <person name="Veneault-Fourrey C."/>
            <person name="LaButti K."/>
            <person name="Lindquist E.A."/>
            <person name="Lipzen A."/>
            <person name="Lundell T."/>
            <person name="Morin E."/>
            <person name="Murat C."/>
            <person name="Riley R."/>
            <person name="Ohm R."/>
            <person name="Sun H."/>
            <person name="Tunlid A."/>
            <person name="Henrissat B."/>
            <person name="Grigoriev I.V."/>
            <person name="Hibbett D.S."/>
            <person name="Martin F."/>
        </authorList>
    </citation>
    <scope>NUCLEOTIDE SEQUENCE [LARGE SCALE GENOMIC DNA]</scope>
    <source>
        <strain evidence="3">LaAM-08-1</strain>
    </source>
</reference>
<dbReference type="Pfam" id="PF13358">
    <property type="entry name" value="DDE_3"/>
    <property type="match status" value="1"/>
</dbReference>
<sequence>NYPPETLIFLDEAACNHLTTNRLKAWAPIGKRARRHDYFVRGQRYSIPPAISLDGVLHLDILTHSWTADEFRTFVDILLDKMNPYTGPANTMQKNSVLVLDNASAHHFNELREMVEARPIEEGFSAMKAWIRGNRDYVLGELTGEATCDPEAMLWEAVFESMIPDSITGWYRDCGYII</sequence>
<dbReference type="GO" id="GO:0003676">
    <property type="term" value="F:nucleic acid binding"/>
    <property type="evidence" value="ECO:0007669"/>
    <property type="project" value="InterPro"/>
</dbReference>
<feature type="non-terminal residue" evidence="2">
    <location>
        <position position="1"/>
    </location>
</feature>
<evidence type="ECO:0000313" key="3">
    <source>
        <dbReference type="Proteomes" id="UP000054477"/>
    </source>
</evidence>
<dbReference type="Proteomes" id="UP000054477">
    <property type="component" value="Unassembled WGS sequence"/>
</dbReference>
<dbReference type="InterPro" id="IPR036397">
    <property type="entry name" value="RNaseH_sf"/>
</dbReference>
<dbReference type="OrthoDB" id="2266637at2759"/>
<reference evidence="2 3" key="1">
    <citation type="submission" date="2014-04" db="EMBL/GenBank/DDBJ databases">
        <authorList>
            <consortium name="DOE Joint Genome Institute"/>
            <person name="Kuo A."/>
            <person name="Kohler A."/>
            <person name="Nagy L.G."/>
            <person name="Floudas D."/>
            <person name="Copeland A."/>
            <person name="Barry K.W."/>
            <person name="Cichocki N."/>
            <person name="Veneault-Fourrey C."/>
            <person name="LaButti K."/>
            <person name="Lindquist E.A."/>
            <person name="Lipzen A."/>
            <person name="Lundell T."/>
            <person name="Morin E."/>
            <person name="Murat C."/>
            <person name="Sun H."/>
            <person name="Tunlid A."/>
            <person name="Henrissat B."/>
            <person name="Grigoriev I.V."/>
            <person name="Hibbett D.S."/>
            <person name="Martin F."/>
            <person name="Nordberg H.P."/>
            <person name="Cantor M.N."/>
            <person name="Hua S.X."/>
        </authorList>
    </citation>
    <scope>NUCLEOTIDE SEQUENCE [LARGE SCALE GENOMIC DNA]</scope>
    <source>
        <strain evidence="2 3">LaAM-08-1</strain>
    </source>
</reference>
<dbReference type="Gene3D" id="3.30.420.10">
    <property type="entry name" value="Ribonuclease H-like superfamily/Ribonuclease H"/>
    <property type="match status" value="1"/>
</dbReference>
<dbReference type="EMBL" id="KN838882">
    <property type="protein sequence ID" value="KIJ92815.1"/>
    <property type="molecule type" value="Genomic_DNA"/>
</dbReference>
<dbReference type="STRING" id="1095629.A0A0C9WPG3"/>
<name>A0A0C9WPG3_9AGAR</name>
<dbReference type="InterPro" id="IPR038717">
    <property type="entry name" value="Tc1-like_DDE_dom"/>
</dbReference>
<protein>
    <recommendedName>
        <fullName evidence="1">Tc1-like transposase DDE domain-containing protein</fullName>
    </recommendedName>
</protein>
<organism evidence="2 3">
    <name type="scientific">Laccaria amethystina LaAM-08-1</name>
    <dbReference type="NCBI Taxonomy" id="1095629"/>
    <lineage>
        <taxon>Eukaryota</taxon>
        <taxon>Fungi</taxon>
        <taxon>Dikarya</taxon>
        <taxon>Basidiomycota</taxon>
        <taxon>Agaricomycotina</taxon>
        <taxon>Agaricomycetes</taxon>
        <taxon>Agaricomycetidae</taxon>
        <taxon>Agaricales</taxon>
        <taxon>Agaricineae</taxon>
        <taxon>Hydnangiaceae</taxon>
        <taxon>Laccaria</taxon>
    </lineage>
</organism>
<gene>
    <name evidence="2" type="ORF">K443DRAFT_65614</name>
</gene>
<proteinExistence type="predicted"/>
<dbReference type="HOGENOM" id="CLU_056788_10_2_1"/>